<keyword evidence="1 4" id="KW-0808">Transferase</keyword>
<gene>
    <name evidence="4" type="ORF">CLV32_0657</name>
</gene>
<comment type="caution">
    <text evidence="4">The sequence shown here is derived from an EMBL/GenBank/DDBJ whole genome shotgun (WGS) entry which is preliminary data.</text>
</comment>
<dbReference type="RefSeq" id="WP_133552292.1">
    <property type="nucleotide sequence ID" value="NZ_SNWM01000001.1"/>
</dbReference>
<protein>
    <submittedName>
        <fullName evidence="4">Acetyltransferase (GNAT) family protein</fullName>
    </submittedName>
</protein>
<dbReference type="AlphaFoldDB" id="A0A4V3C429"/>
<organism evidence="4 5">
    <name type="scientific">Pedobacter duraquae</name>
    <dbReference type="NCBI Taxonomy" id="425511"/>
    <lineage>
        <taxon>Bacteria</taxon>
        <taxon>Pseudomonadati</taxon>
        <taxon>Bacteroidota</taxon>
        <taxon>Sphingobacteriia</taxon>
        <taxon>Sphingobacteriales</taxon>
        <taxon>Sphingobacteriaceae</taxon>
        <taxon>Pedobacter</taxon>
    </lineage>
</organism>
<evidence type="ECO:0000256" key="1">
    <source>
        <dbReference type="ARBA" id="ARBA00022679"/>
    </source>
</evidence>
<evidence type="ECO:0000256" key="2">
    <source>
        <dbReference type="ARBA" id="ARBA00023315"/>
    </source>
</evidence>
<sequence>MPNKVLAPQSFIYKVNPDLGELDWNHICELFASVNWRTRTAEELKKAFSTGSWKIFVYKDDQLIGFGRTIDDGRYYAMLGDVIVDPDFQGQGLGKEIVNRLNALLQDYHFVTLTAAPGKGDFYTSLGWKKQTTAYIWPQGPKQLRQHTAEG</sequence>
<dbReference type="InterPro" id="IPR045039">
    <property type="entry name" value="NSI-like"/>
</dbReference>
<name>A0A4V3C429_9SPHI</name>
<dbReference type="GO" id="GO:0005737">
    <property type="term" value="C:cytoplasm"/>
    <property type="evidence" value="ECO:0007669"/>
    <property type="project" value="TreeGrafter"/>
</dbReference>
<dbReference type="PANTHER" id="PTHR43626:SF4">
    <property type="entry name" value="GCN5-RELATED N-ACETYLTRANSFERASE 2, CHLOROPLASTIC"/>
    <property type="match status" value="1"/>
</dbReference>
<feature type="domain" description="N-acetyltransferase" evidence="3">
    <location>
        <begin position="14"/>
        <end position="150"/>
    </location>
</feature>
<dbReference type="EMBL" id="SNWM01000001">
    <property type="protein sequence ID" value="TDO24368.1"/>
    <property type="molecule type" value="Genomic_DNA"/>
</dbReference>
<dbReference type="InterPro" id="IPR000182">
    <property type="entry name" value="GNAT_dom"/>
</dbReference>
<reference evidence="4 5" key="1">
    <citation type="submission" date="2019-03" db="EMBL/GenBank/DDBJ databases">
        <title>Genomic Encyclopedia of Archaeal and Bacterial Type Strains, Phase II (KMG-II): from individual species to whole genera.</title>
        <authorList>
            <person name="Goeker M."/>
        </authorList>
    </citation>
    <scope>NUCLEOTIDE SEQUENCE [LARGE SCALE GENOMIC DNA]</scope>
    <source>
        <strain evidence="4 5">DSM 19034</strain>
    </source>
</reference>
<dbReference type="InterPro" id="IPR016181">
    <property type="entry name" value="Acyl_CoA_acyltransferase"/>
</dbReference>
<evidence type="ECO:0000259" key="3">
    <source>
        <dbReference type="PROSITE" id="PS51186"/>
    </source>
</evidence>
<keyword evidence="2" id="KW-0012">Acyltransferase</keyword>
<dbReference type="Proteomes" id="UP000295499">
    <property type="component" value="Unassembled WGS sequence"/>
</dbReference>
<dbReference type="PANTHER" id="PTHR43626">
    <property type="entry name" value="ACYL-COA N-ACYLTRANSFERASE"/>
    <property type="match status" value="1"/>
</dbReference>
<dbReference type="Pfam" id="PF13673">
    <property type="entry name" value="Acetyltransf_10"/>
    <property type="match status" value="1"/>
</dbReference>
<dbReference type="SUPFAM" id="SSF55729">
    <property type="entry name" value="Acyl-CoA N-acyltransferases (Nat)"/>
    <property type="match status" value="1"/>
</dbReference>
<accession>A0A4V3C429</accession>
<dbReference type="OrthoDB" id="9789605at2"/>
<dbReference type="GO" id="GO:0008080">
    <property type="term" value="F:N-acetyltransferase activity"/>
    <property type="evidence" value="ECO:0007669"/>
    <property type="project" value="InterPro"/>
</dbReference>
<proteinExistence type="predicted"/>
<dbReference type="CDD" id="cd04301">
    <property type="entry name" value="NAT_SF"/>
    <property type="match status" value="1"/>
</dbReference>
<dbReference type="PROSITE" id="PS51186">
    <property type="entry name" value="GNAT"/>
    <property type="match status" value="1"/>
</dbReference>
<dbReference type="Gene3D" id="3.40.630.30">
    <property type="match status" value="1"/>
</dbReference>
<evidence type="ECO:0000313" key="4">
    <source>
        <dbReference type="EMBL" id="TDO24368.1"/>
    </source>
</evidence>
<evidence type="ECO:0000313" key="5">
    <source>
        <dbReference type="Proteomes" id="UP000295499"/>
    </source>
</evidence>
<keyword evidence="5" id="KW-1185">Reference proteome</keyword>